<evidence type="ECO:0000313" key="1">
    <source>
        <dbReference type="EMBL" id="MPN43542.1"/>
    </source>
</evidence>
<proteinExistence type="predicted"/>
<dbReference type="AlphaFoldDB" id="A0A645HYH0"/>
<organism evidence="1">
    <name type="scientific">bioreactor metagenome</name>
    <dbReference type="NCBI Taxonomy" id="1076179"/>
    <lineage>
        <taxon>unclassified sequences</taxon>
        <taxon>metagenomes</taxon>
        <taxon>ecological metagenomes</taxon>
    </lineage>
</organism>
<protein>
    <submittedName>
        <fullName evidence="1">Uncharacterized protein</fullName>
    </submittedName>
</protein>
<gene>
    <name evidence="1" type="ORF">SDC9_191102</name>
</gene>
<reference evidence="1" key="1">
    <citation type="submission" date="2019-08" db="EMBL/GenBank/DDBJ databases">
        <authorList>
            <person name="Kucharzyk K."/>
            <person name="Murdoch R.W."/>
            <person name="Higgins S."/>
            <person name="Loffler F."/>
        </authorList>
    </citation>
    <scope>NUCLEOTIDE SEQUENCE</scope>
</reference>
<dbReference type="EMBL" id="VSSQ01101996">
    <property type="protein sequence ID" value="MPN43542.1"/>
    <property type="molecule type" value="Genomic_DNA"/>
</dbReference>
<sequence>MEGQRKGFRVFGVRRLNRGKVAVRLRLFFHDGYIFYPNAMQDGLHRNTARPMQGRVHQLELLTFFPHKFLVQ</sequence>
<accession>A0A645HYH0</accession>
<name>A0A645HYH0_9ZZZZ</name>
<comment type="caution">
    <text evidence="1">The sequence shown here is derived from an EMBL/GenBank/DDBJ whole genome shotgun (WGS) entry which is preliminary data.</text>
</comment>